<feature type="domain" description="RecX second three-helical" evidence="6">
    <location>
        <begin position="106"/>
        <end position="142"/>
    </location>
</feature>
<keyword evidence="4 5" id="KW-0963">Cytoplasm</keyword>
<protein>
    <recommendedName>
        <fullName evidence="3 5">Regulatory protein RecX</fullName>
    </recommendedName>
</protein>
<comment type="function">
    <text evidence="5">Modulates RecA activity.</text>
</comment>
<dbReference type="InterPro" id="IPR003783">
    <property type="entry name" value="Regulatory_RecX"/>
</dbReference>
<dbReference type="Pfam" id="PF02631">
    <property type="entry name" value="RecX_HTH2"/>
    <property type="match status" value="1"/>
</dbReference>
<dbReference type="GO" id="GO:0005737">
    <property type="term" value="C:cytoplasm"/>
    <property type="evidence" value="ECO:0007669"/>
    <property type="project" value="UniProtKB-SubCell"/>
</dbReference>
<dbReference type="InterPro" id="IPR053924">
    <property type="entry name" value="RecX_HTH_2nd"/>
</dbReference>
<evidence type="ECO:0000256" key="1">
    <source>
        <dbReference type="ARBA" id="ARBA00004496"/>
    </source>
</evidence>
<evidence type="ECO:0000259" key="7">
    <source>
        <dbReference type="Pfam" id="PF21982"/>
    </source>
</evidence>
<comment type="subcellular location">
    <subcellularLocation>
        <location evidence="1 5">Cytoplasm</location>
    </subcellularLocation>
</comment>
<sequence>MVITNIVPLTKKKSLVEFDEEVTCCFYENELKSFGFFAGGEIREEQFHTVMNEIILKRAKKKAMDMLVRTNRTEKEIRDKLVTSYFPEFIIEETILFLNHHKYLNEDMYTENYVMFHSKGKSRIQLRMELVKKGIDDETISNYLELYYNEIEELKYVIQKKKGNTEEFAKKDKDKLIRYLIQKGFRQKDILREIET</sequence>
<dbReference type="AlphaFoldDB" id="A0A1I6KFT6"/>
<comment type="similarity">
    <text evidence="2 5">Belongs to the RecX family.</text>
</comment>
<dbReference type="PANTHER" id="PTHR33602:SF1">
    <property type="entry name" value="REGULATORY PROTEIN RECX FAMILY PROTEIN"/>
    <property type="match status" value="1"/>
</dbReference>
<reference evidence="8 9" key="1">
    <citation type="submission" date="2016-10" db="EMBL/GenBank/DDBJ databases">
        <authorList>
            <person name="de Groot N.N."/>
        </authorList>
    </citation>
    <scope>NUCLEOTIDE SEQUENCE [LARGE SCALE GENOMIC DNA]</scope>
    <source>
        <strain evidence="8 9">743A</strain>
    </source>
</reference>
<keyword evidence="9" id="KW-1185">Reference proteome</keyword>
<dbReference type="RefSeq" id="WP_092561057.1">
    <property type="nucleotide sequence ID" value="NZ_FOYZ01000009.1"/>
</dbReference>
<evidence type="ECO:0000313" key="8">
    <source>
        <dbReference type="EMBL" id="SFR90101.1"/>
    </source>
</evidence>
<dbReference type="EMBL" id="FOYZ01000009">
    <property type="protein sequence ID" value="SFR90101.1"/>
    <property type="molecule type" value="Genomic_DNA"/>
</dbReference>
<feature type="domain" description="RecX first three-helical" evidence="7">
    <location>
        <begin position="59"/>
        <end position="98"/>
    </location>
</feature>
<evidence type="ECO:0000256" key="2">
    <source>
        <dbReference type="ARBA" id="ARBA00009695"/>
    </source>
</evidence>
<dbReference type="InterPro" id="IPR036388">
    <property type="entry name" value="WH-like_DNA-bd_sf"/>
</dbReference>
<evidence type="ECO:0000256" key="5">
    <source>
        <dbReference type="HAMAP-Rule" id="MF_01114"/>
    </source>
</evidence>
<evidence type="ECO:0000259" key="6">
    <source>
        <dbReference type="Pfam" id="PF02631"/>
    </source>
</evidence>
<dbReference type="Gene3D" id="1.10.10.10">
    <property type="entry name" value="Winged helix-like DNA-binding domain superfamily/Winged helix DNA-binding domain"/>
    <property type="match status" value="2"/>
</dbReference>
<evidence type="ECO:0000256" key="3">
    <source>
        <dbReference type="ARBA" id="ARBA00018111"/>
    </source>
</evidence>
<accession>A0A1I6KFT6</accession>
<evidence type="ECO:0000256" key="4">
    <source>
        <dbReference type="ARBA" id="ARBA00022490"/>
    </source>
</evidence>
<dbReference type="GO" id="GO:0006282">
    <property type="term" value="P:regulation of DNA repair"/>
    <property type="evidence" value="ECO:0007669"/>
    <property type="project" value="UniProtKB-UniRule"/>
</dbReference>
<dbReference type="Pfam" id="PF21982">
    <property type="entry name" value="RecX_HTH1"/>
    <property type="match status" value="1"/>
</dbReference>
<name>A0A1I6KFT6_9FIRM</name>
<dbReference type="Proteomes" id="UP000199659">
    <property type="component" value="Unassembled WGS sequence"/>
</dbReference>
<dbReference type="OrthoDB" id="9804967at2"/>
<proteinExistence type="inferred from homology"/>
<dbReference type="PANTHER" id="PTHR33602">
    <property type="entry name" value="REGULATORY PROTEIN RECX FAMILY PROTEIN"/>
    <property type="match status" value="1"/>
</dbReference>
<organism evidence="8 9">
    <name type="scientific">Anaeromicropila populeti</name>
    <dbReference type="NCBI Taxonomy" id="37658"/>
    <lineage>
        <taxon>Bacteria</taxon>
        <taxon>Bacillati</taxon>
        <taxon>Bacillota</taxon>
        <taxon>Clostridia</taxon>
        <taxon>Lachnospirales</taxon>
        <taxon>Lachnospiraceae</taxon>
        <taxon>Anaeromicropila</taxon>
    </lineage>
</organism>
<dbReference type="STRING" id="37658.SAMN05661086_02384"/>
<dbReference type="HAMAP" id="MF_01114">
    <property type="entry name" value="RecX"/>
    <property type="match status" value="1"/>
</dbReference>
<dbReference type="InterPro" id="IPR053926">
    <property type="entry name" value="RecX_HTH_1st"/>
</dbReference>
<gene>
    <name evidence="5" type="primary">recX</name>
    <name evidence="8" type="ORF">SAMN05661086_02384</name>
</gene>
<evidence type="ECO:0000313" key="9">
    <source>
        <dbReference type="Proteomes" id="UP000199659"/>
    </source>
</evidence>